<dbReference type="Pfam" id="PF12911">
    <property type="entry name" value="OppC_N"/>
    <property type="match status" value="1"/>
</dbReference>
<dbReference type="EMBL" id="LJCR01000235">
    <property type="protein sequence ID" value="KPV53541.1"/>
    <property type="molecule type" value="Genomic_DNA"/>
</dbReference>
<evidence type="ECO:0000256" key="4">
    <source>
        <dbReference type="ARBA" id="ARBA00022692"/>
    </source>
</evidence>
<dbReference type="PROSITE" id="PS50928">
    <property type="entry name" value="ABC_TM1"/>
    <property type="match status" value="1"/>
</dbReference>
<keyword evidence="3" id="KW-1003">Cell membrane</keyword>
<comment type="caution">
    <text evidence="9">The sequence shown here is derived from an EMBL/GenBank/DDBJ whole genome shotgun (WGS) entry which is preliminary data.</text>
</comment>
<evidence type="ECO:0000313" key="10">
    <source>
        <dbReference type="Proteomes" id="UP000050509"/>
    </source>
</evidence>
<dbReference type="InterPro" id="IPR050366">
    <property type="entry name" value="BP-dependent_transpt_permease"/>
</dbReference>
<keyword evidence="5 7" id="KW-1133">Transmembrane helix</keyword>
<dbReference type="InterPro" id="IPR025966">
    <property type="entry name" value="OppC_N"/>
</dbReference>
<dbReference type="GO" id="GO:0055085">
    <property type="term" value="P:transmembrane transport"/>
    <property type="evidence" value="ECO:0007669"/>
    <property type="project" value="InterPro"/>
</dbReference>
<feature type="transmembrane region" description="Helical" evidence="7">
    <location>
        <begin position="119"/>
        <end position="141"/>
    </location>
</feature>
<dbReference type="PANTHER" id="PTHR43386">
    <property type="entry name" value="OLIGOPEPTIDE TRANSPORT SYSTEM PERMEASE PROTEIN APPC"/>
    <property type="match status" value="1"/>
</dbReference>
<evidence type="ECO:0000256" key="3">
    <source>
        <dbReference type="ARBA" id="ARBA00022475"/>
    </source>
</evidence>
<dbReference type="CDD" id="cd06261">
    <property type="entry name" value="TM_PBP2"/>
    <property type="match status" value="1"/>
</dbReference>
<name>A0A0N8PSS5_9CHLR</name>
<feature type="transmembrane region" description="Helical" evidence="7">
    <location>
        <begin position="81"/>
        <end position="107"/>
    </location>
</feature>
<evidence type="ECO:0000313" key="9">
    <source>
        <dbReference type="EMBL" id="KPV53541.1"/>
    </source>
</evidence>
<dbReference type="Pfam" id="PF00528">
    <property type="entry name" value="BPD_transp_1"/>
    <property type="match status" value="1"/>
</dbReference>
<dbReference type="PANTHER" id="PTHR43386:SF1">
    <property type="entry name" value="D,D-DIPEPTIDE TRANSPORT SYSTEM PERMEASE PROTEIN DDPC-RELATED"/>
    <property type="match status" value="1"/>
</dbReference>
<dbReference type="AlphaFoldDB" id="A0A0N8PSS5"/>
<keyword evidence="4 7" id="KW-0812">Transmembrane</keyword>
<dbReference type="InterPro" id="IPR000515">
    <property type="entry name" value="MetI-like"/>
</dbReference>
<gene>
    <name evidence="9" type="ORF">SE17_09085</name>
</gene>
<reference evidence="9 10" key="1">
    <citation type="submission" date="2015-09" db="EMBL/GenBank/DDBJ databases">
        <title>Draft genome sequence of Kouleothrix aurantiaca JCM 19913.</title>
        <authorList>
            <person name="Hemp J."/>
        </authorList>
    </citation>
    <scope>NUCLEOTIDE SEQUENCE [LARGE SCALE GENOMIC DNA]</scope>
    <source>
        <strain evidence="9 10">COM-B</strain>
    </source>
</reference>
<evidence type="ECO:0000256" key="7">
    <source>
        <dbReference type="RuleBase" id="RU363032"/>
    </source>
</evidence>
<dbReference type="Proteomes" id="UP000050509">
    <property type="component" value="Unassembled WGS sequence"/>
</dbReference>
<feature type="domain" description="ABC transmembrane type-1" evidence="8">
    <location>
        <begin position="77"/>
        <end position="276"/>
    </location>
</feature>
<organism evidence="9 10">
    <name type="scientific">Kouleothrix aurantiaca</name>
    <dbReference type="NCBI Taxonomy" id="186479"/>
    <lineage>
        <taxon>Bacteria</taxon>
        <taxon>Bacillati</taxon>
        <taxon>Chloroflexota</taxon>
        <taxon>Chloroflexia</taxon>
        <taxon>Chloroflexales</taxon>
        <taxon>Roseiflexineae</taxon>
        <taxon>Roseiflexaceae</taxon>
        <taxon>Kouleothrix</taxon>
    </lineage>
</organism>
<keyword evidence="6 7" id="KW-0472">Membrane</keyword>
<comment type="similarity">
    <text evidence="7">Belongs to the binding-protein-dependent transport system permease family.</text>
</comment>
<sequence length="288" mass="30395">MRRPQSFWRRLRRSRTGFASLIVVVLLLAAALLGPLLYPISPALTDFGHINAAPSLAHPLGTDRLGHDTLARLIAGLRVSLLVAGVVEAINITLGGVLGLLAGYFGGWVDLVISRVADLLFAFPGLLLAILVAAVFGQWVTEHYGSLARLVLVAASISLVSWPLMARYVRGQTLSLRERDFVLAARAMGQSELGIVRHHLLPNVAGLVITAATLDVVSAIVGEATLSLLGLGIQSPATSIGKMIVEATPQISQNALLVLAPAATLALLVLAFSFLGDGLRQAFDPDGR</sequence>
<dbReference type="InterPro" id="IPR035906">
    <property type="entry name" value="MetI-like_sf"/>
</dbReference>
<evidence type="ECO:0000256" key="6">
    <source>
        <dbReference type="ARBA" id="ARBA00023136"/>
    </source>
</evidence>
<evidence type="ECO:0000259" key="8">
    <source>
        <dbReference type="PROSITE" id="PS50928"/>
    </source>
</evidence>
<feature type="transmembrane region" description="Helical" evidence="7">
    <location>
        <begin position="255"/>
        <end position="275"/>
    </location>
</feature>
<feature type="transmembrane region" description="Helical" evidence="7">
    <location>
        <begin position="147"/>
        <end position="169"/>
    </location>
</feature>
<evidence type="ECO:0000256" key="5">
    <source>
        <dbReference type="ARBA" id="ARBA00022989"/>
    </source>
</evidence>
<comment type="subcellular location">
    <subcellularLocation>
        <location evidence="1 7">Cell membrane</location>
        <topology evidence="1 7">Multi-pass membrane protein</topology>
    </subcellularLocation>
</comment>
<proteinExistence type="inferred from homology"/>
<protein>
    <recommendedName>
        <fullName evidence="8">ABC transmembrane type-1 domain-containing protein</fullName>
    </recommendedName>
</protein>
<evidence type="ECO:0000256" key="2">
    <source>
        <dbReference type="ARBA" id="ARBA00022448"/>
    </source>
</evidence>
<dbReference type="SUPFAM" id="SSF161098">
    <property type="entry name" value="MetI-like"/>
    <property type="match status" value="1"/>
</dbReference>
<accession>A0A0N8PSS5</accession>
<keyword evidence="2 7" id="KW-0813">Transport</keyword>
<evidence type="ECO:0000256" key="1">
    <source>
        <dbReference type="ARBA" id="ARBA00004651"/>
    </source>
</evidence>
<keyword evidence="10" id="KW-1185">Reference proteome</keyword>
<feature type="transmembrane region" description="Helical" evidence="7">
    <location>
        <begin position="21"/>
        <end position="40"/>
    </location>
</feature>
<dbReference type="GO" id="GO:0005886">
    <property type="term" value="C:plasma membrane"/>
    <property type="evidence" value="ECO:0007669"/>
    <property type="project" value="UniProtKB-SubCell"/>
</dbReference>
<dbReference type="Gene3D" id="1.10.3720.10">
    <property type="entry name" value="MetI-like"/>
    <property type="match status" value="1"/>
</dbReference>